<dbReference type="AlphaFoldDB" id="A0A1J5QVB9"/>
<protein>
    <recommendedName>
        <fullName evidence="6">NusB/RsmB/TIM44 domain-containing protein</fullName>
    </recommendedName>
</protein>
<accession>A0A1J5QVB9</accession>
<dbReference type="InterPro" id="IPR035926">
    <property type="entry name" value="NusB-like_sf"/>
</dbReference>
<dbReference type="PANTHER" id="PTHR11078">
    <property type="entry name" value="N UTILIZATION SUBSTANCE PROTEIN B-RELATED"/>
    <property type="match status" value="1"/>
</dbReference>
<evidence type="ECO:0000256" key="3">
    <source>
        <dbReference type="ARBA" id="ARBA00022884"/>
    </source>
</evidence>
<keyword evidence="2" id="KW-0889">Transcription antitermination</keyword>
<proteinExistence type="inferred from homology"/>
<dbReference type="InterPro" id="IPR011605">
    <property type="entry name" value="NusB_fam"/>
</dbReference>
<sequence>MTEKKSPKPGQNRRKSRELALKGLYSLLLSESDLQETIQDMTEDADYSRADAEYFKRLLVGVMAERAALDLRIAPLLDRKLAELSPVEHGILYIAGYELLHDLSIPYRVAINEGVELAKLYGGTDGHKFVNGVLDKLAAQARPEEVRQVARPGRKSGINQT</sequence>
<dbReference type="GO" id="GO:0006353">
    <property type="term" value="P:DNA-templated transcription termination"/>
    <property type="evidence" value="ECO:0007669"/>
    <property type="project" value="InterPro"/>
</dbReference>
<dbReference type="GO" id="GO:0003723">
    <property type="term" value="F:RNA binding"/>
    <property type="evidence" value="ECO:0007669"/>
    <property type="project" value="UniProtKB-KW"/>
</dbReference>
<dbReference type="GO" id="GO:0005829">
    <property type="term" value="C:cytosol"/>
    <property type="evidence" value="ECO:0007669"/>
    <property type="project" value="TreeGrafter"/>
</dbReference>
<dbReference type="EMBL" id="MLJW01000432">
    <property type="protein sequence ID" value="OIQ87250.1"/>
    <property type="molecule type" value="Genomic_DNA"/>
</dbReference>
<feature type="domain" description="NusB/RsmB/TIM44" evidence="6">
    <location>
        <begin position="14"/>
        <end position="138"/>
    </location>
</feature>
<dbReference type="HAMAP" id="MF_00073">
    <property type="entry name" value="NusB"/>
    <property type="match status" value="1"/>
</dbReference>
<evidence type="ECO:0000313" key="7">
    <source>
        <dbReference type="EMBL" id="OIQ87250.1"/>
    </source>
</evidence>
<keyword evidence="4" id="KW-0805">Transcription regulation</keyword>
<dbReference type="NCBIfam" id="TIGR01951">
    <property type="entry name" value="nusB"/>
    <property type="match status" value="1"/>
</dbReference>
<dbReference type="PANTHER" id="PTHR11078:SF3">
    <property type="entry name" value="ANTITERMINATION NUSB DOMAIN-CONTAINING PROTEIN"/>
    <property type="match status" value="1"/>
</dbReference>
<comment type="caution">
    <text evidence="7">The sequence shown here is derived from an EMBL/GenBank/DDBJ whole genome shotgun (WGS) entry which is preliminary data.</text>
</comment>
<evidence type="ECO:0000256" key="5">
    <source>
        <dbReference type="ARBA" id="ARBA00023163"/>
    </source>
</evidence>
<reference evidence="7" key="1">
    <citation type="submission" date="2016-10" db="EMBL/GenBank/DDBJ databases">
        <title>Sequence of Gallionella enrichment culture.</title>
        <authorList>
            <person name="Poehlein A."/>
            <person name="Muehling M."/>
            <person name="Daniel R."/>
        </authorList>
    </citation>
    <scope>NUCLEOTIDE SEQUENCE</scope>
</reference>
<dbReference type="Pfam" id="PF01029">
    <property type="entry name" value="NusB"/>
    <property type="match status" value="1"/>
</dbReference>
<dbReference type="Gene3D" id="1.10.940.10">
    <property type="entry name" value="NusB-like"/>
    <property type="match status" value="1"/>
</dbReference>
<dbReference type="InterPro" id="IPR006027">
    <property type="entry name" value="NusB_RsmB_TIM44"/>
</dbReference>
<evidence type="ECO:0000259" key="6">
    <source>
        <dbReference type="Pfam" id="PF01029"/>
    </source>
</evidence>
<comment type="similarity">
    <text evidence="1">Belongs to the NusB family.</text>
</comment>
<evidence type="ECO:0000256" key="2">
    <source>
        <dbReference type="ARBA" id="ARBA00022814"/>
    </source>
</evidence>
<keyword evidence="3" id="KW-0694">RNA-binding</keyword>
<evidence type="ECO:0000256" key="4">
    <source>
        <dbReference type="ARBA" id="ARBA00023015"/>
    </source>
</evidence>
<dbReference type="SUPFAM" id="SSF48013">
    <property type="entry name" value="NusB-like"/>
    <property type="match status" value="1"/>
</dbReference>
<organism evidence="7">
    <name type="scientific">mine drainage metagenome</name>
    <dbReference type="NCBI Taxonomy" id="410659"/>
    <lineage>
        <taxon>unclassified sequences</taxon>
        <taxon>metagenomes</taxon>
        <taxon>ecological metagenomes</taxon>
    </lineage>
</organism>
<name>A0A1J5QVB9_9ZZZZ</name>
<evidence type="ECO:0000256" key="1">
    <source>
        <dbReference type="ARBA" id="ARBA00005952"/>
    </source>
</evidence>
<gene>
    <name evidence="7" type="ORF">GALL_308980</name>
</gene>
<dbReference type="GO" id="GO:0031564">
    <property type="term" value="P:transcription antitermination"/>
    <property type="evidence" value="ECO:0007669"/>
    <property type="project" value="UniProtKB-KW"/>
</dbReference>
<keyword evidence="5" id="KW-0804">Transcription</keyword>